<dbReference type="AlphaFoldDB" id="A0A0J9WUG7"/>
<dbReference type="RefSeq" id="XP_018256310.1">
    <property type="nucleotide sequence ID" value="XM_018402562.1"/>
</dbReference>
<evidence type="ECO:0000313" key="1">
    <source>
        <dbReference type="EMBL" id="KNB17752.1"/>
    </source>
</evidence>
<dbReference type="GeneID" id="28962738"/>
<evidence type="ECO:0000313" key="2">
    <source>
        <dbReference type="EMBL" id="KNB18265.1"/>
    </source>
</evidence>
<dbReference type="OrthoDB" id="10378882at2759"/>
<reference evidence="1" key="2">
    <citation type="journal article" date="2010" name="Nature">
        <title>Comparative genomics reveals mobile pathogenicity chromosomes in Fusarium.</title>
        <authorList>
            <person name="Ma L.J."/>
            <person name="van der Does H.C."/>
            <person name="Borkovich K.A."/>
            <person name="Coleman J.J."/>
            <person name="Daboussi M.J."/>
            <person name="Di Pietro A."/>
            <person name="Dufresne M."/>
            <person name="Freitag M."/>
            <person name="Grabherr M."/>
            <person name="Henrissat B."/>
            <person name="Houterman P.M."/>
            <person name="Kang S."/>
            <person name="Shim W.B."/>
            <person name="Woloshuk C."/>
            <person name="Xie X."/>
            <person name="Xu J.R."/>
            <person name="Antoniw J."/>
            <person name="Baker S.E."/>
            <person name="Bluhm B.H."/>
            <person name="Breakspear A."/>
            <person name="Brown D.W."/>
            <person name="Butchko R.A."/>
            <person name="Chapman S."/>
            <person name="Coulson R."/>
            <person name="Coutinho P.M."/>
            <person name="Danchin E.G."/>
            <person name="Diener A."/>
            <person name="Gale L.R."/>
            <person name="Gardiner D.M."/>
            <person name="Goff S."/>
            <person name="Hammond-Kosack K.E."/>
            <person name="Hilburn K."/>
            <person name="Hua-Van A."/>
            <person name="Jonkers W."/>
            <person name="Kazan K."/>
            <person name="Kodira C.D."/>
            <person name="Koehrsen M."/>
            <person name="Kumar L."/>
            <person name="Lee Y.H."/>
            <person name="Li L."/>
            <person name="Manners J.M."/>
            <person name="Miranda-Saavedra D."/>
            <person name="Mukherjee M."/>
            <person name="Park G."/>
            <person name="Park J."/>
            <person name="Park S.Y."/>
            <person name="Proctor R.H."/>
            <person name="Regev A."/>
            <person name="Ruiz-Roldan M.C."/>
            <person name="Sain D."/>
            <person name="Sakthikumar S."/>
            <person name="Sykes S."/>
            <person name="Schwartz D.C."/>
            <person name="Turgeon B.G."/>
            <person name="Wapinski I."/>
            <person name="Yoder O."/>
            <person name="Young S."/>
            <person name="Zeng Q."/>
            <person name="Zhou S."/>
            <person name="Galagan J."/>
            <person name="Cuomo C.A."/>
            <person name="Kistler H.C."/>
            <person name="Rep M."/>
        </authorList>
    </citation>
    <scope>NUCLEOTIDE SEQUENCE [LARGE SCALE GENOMIC DNA]</scope>
    <source>
        <strain evidence="1">4287</strain>
    </source>
</reference>
<sequence>MEPLPPLSEFLAITFERPSPLNPGIGPQLASSVTRRTCRMDFSGPRNSLIPVEHAQAIDSRDLFIRGENMRSPDPEHMMIKQQAGKTRLPALSPVLSLHNMLNEGNPRSSGLKAVGYGLLVQGALDRGRSESVGIQSVANPKRSKGGLIRGMESPIIGAVS</sequence>
<proteinExistence type="predicted"/>
<evidence type="ECO:0000313" key="3">
    <source>
        <dbReference type="Proteomes" id="UP000009097"/>
    </source>
</evidence>
<reference evidence="1" key="1">
    <citation type="submission" date="2007-04" db="EMBL/GenBank/DDBJ databases">
        <authorList>
            <consortium name="The Broad Institute Genome Sequencing Platform"/>
            <person name="Birren B."/>
            <person name="Lander E."/>
            <person name="Galagan J."/>
            <person name="Nusbaum C."/>
            <person name="Devon K."/>
            <person name="Ma L.-J."/>
            <person name="Jaffe D."/>
            <person name="Butler J."/>
            <person name="Alvarez P."/>
            <person name="Gnerre S."/>
            <person name="Grabherr M."/>
            <person name="Kleber M."/>
            <person name="Mauceli E."/>
            <person name="Brockman W."/>
            <person name="MacCallum I.A."/>
            <person name="Young S."/>
            <person name="LaButti K."/>
            <person name="DeCaprio D."/>
            <person name="Crawford M."/>
            <person name="Koehrsen M."/>
            <person name="Engels R."/>
            <person name="Montgomery P."/>
            <person name="Pearson M."/>
            <person name="Howarth C."/>
            <person name="Larson L."/>
            <person name="White J."/>
            <person name="O'Leary S."/>
            <person name="Kodira C."/>
            <person name="Zeng Q."/>
            <person name="Yandava C."/>
            <person name="Alvarado L."/>
            <person name="Kistler C."/>
            <person name="Shim W.-B."/>
            <person name="Kang S."/>
            <person name="Woloshuk C."/>
        </authorList>
    </citation>
    <scope>NUCLEOTIDE SEQUENCE</scope>
    <source>
        <strain evidence="1">4287</strain>
    </source>
</reference>
<dbReference type="GeneID" id="28962870"/>
<dbReference type="Proteomes" id="UP000009097">
    <property type="component" value="Unassembled WGS sequence"/>
</dbReference>
<gene>
    <name evidence="1" type="ORF">FOXG_22032</name>
    <name evidence="2" type="ORF">FOXG_22164</name>
</gene>
<protein>
    <submittedName>
        <fullName evidence="1">Uncharacterized protein</fullName>
    </submittedName>
</protein>
<organism evidence="1 3">
    <name type="scientific">Fusarium oxysporum f. sp. lycopersici (strain 4287 / CBS 123668 / FGSC 9935 / NRRL 34936)</name>
    <name type="common">Fusarium vascular wilt of tomato</name>
    <dbReference type="NCBI Taxonomy" id="426428"/>
    <lineage>
        <taxon>Eukaryota</taxon>
        <taxon>Fungi</taxon>
        <taxon>Dikarya</taxon>
        <taxon>Ascomycota</taxon>
        <taxon>Pezizomycotina</taxon>
        <taxon>Sordariomycetes</taxon>
        <taxon>Hypocreomycetidae</taxon>
        <taxon>Hypocreales</taxon>
        <taxon>Nectriaceae</taxon>
        <taxon>Fusarium</taxon>
        <taxon>Fusarium oxysporum species complex</taxon>
    </lineage>
</organism>
<dbReference type="RefSeq" id="XP_018255797.1">
    <property type="nucleotide sequence ID" value="XM_018402414.1"/>
</dbReference>
<dbReference type="VEuPathDB" id="FungiDB:FOXG_22164"/>
<dbReference type="KEGG" id="fox:FOXG_22032"/>
<dbReference type="EMBL" id="DS231723">
    <property type="protein sequence ID" value="KNB17752.1"/>
    <property type="molecule type" value="Genomic_DNA"/>
</dbReference>
<accession>A0A0J9WUG7</accession>
<dbReference type="KEGG" id="fox:FOXG_22164"/>
<dbReference type="EMBL" id="DS231725">
    <property type="protein sequence ID" value="KNB18265.1"/>
    <property type="molecule type" value="Genomic_DNA"/>
</dbReference>
<name>A0A0J9WUG7_FUSO4</name>
<dbReference type="VEuPathDB" id="FungiDB:FOXG_22032"/>